<evidence type="ECO:0000256" key="4">
    <source>
        <dbReference type="ARBA" id="ARBA00023136"/>
    </source>
</evidence>
<proteinExistence type="predicted"/>
<feature type="transmembrane region" description="Helical" evidence="5">
    <location>
        <begin position="42"/>
        <end position="64"/>
    </location>
</feature>
<gene>
    <name evidence="6" type="ORF">AACH00_09710</name>
</gene>
<evidence type="ECO:0000256" key="1">
    <source>
        <dbReference type="ARBA" id="ARBA00004141"/>
    </source>
</evidence>
<dbReference type="EMBL" id="JBBUTI010000006">
    <property type="protein sequence ID" value="MEK8046622.1"/>
    <property type="molecule type" value="Genomic_DNA"/>
</dbReference>
<feature type="transmembrane region" description="Helical" evidence="5">
    <location>
        <begin position="205"/>
        <end position="225"/>
    </location>
</feature>
<comment type="subcellular location">
    <subcellularLocation>
        <location evidence="1">Membrane</location>
        <topology evidence="1">Multi-pass membrane protein</topology>
    </subcellularLocation>
</comment>
<protein>
    <submittedName>
        <fullName evidence="6">SLAC1 anion channel family protein</fullName>
    </submittedName>
</protein>
<name>A0ABU9C7Q6_9BURK</name>
<dbReference type="RefSeq" id="WP_341398918.1">
    <property type="nucleotide sequence ID" value="NZ_JBBUTI010000006.1"/>
</dbReference>
<dbReference type="InterPro" id="IPR038665">
    <property type="entry name" value="Voltage-dep_anion_channel_sf"/>
</dbReference>
<feature type="transmembrane region" description="Helical" evidence="5">
    <location>
        <begin position="112"/>
        <end position="129"/>
    </location>
</feature>
<dbReference type="Proteomes" id="UP001379945">
    <property type="component" value="Unassembled WGS sequence"/>
</dbReference>
<evidence type="ECO:0000313" key="6">
    <source>
        <dbReference type="EMBL" id="MEK8046622.1"/>
    </source>
</evidence>
<feature type="transmembrane region" description="Helical" evidence="5">
    <location>
        <begin position="141"/>
        <end position="160"/>
    </location>
</feature>
<dbReference type="PANTHER" id="PTHR37955">
    <property type="entry name" value="TELLURITE RESISTANCE PROTEIN TEHA"/>
    <property type="match status" value="1"/>
</dbReference>
<feature type="transmembrane region" description="Helical" evidence="5">
    <location>
        <begin position="85"/>
        <end position="106"/>
    </location>
</feature>
<dbReference type="InterPro" id="IPR052951">
    <property type="entry name" value="Tellurite_res_ion_channel"/>
</dbReference>
<keyword evidence="3 5" id="KW-1133">Transmembrane helix</keyword>
<dbReference type="CDD" id="cd09323">
    <property type="entry name" value="TDT_SLAC1_like"/>
    <property type="match status" value="1"/>
</dbReference>
<keyword evidence="4 5" id="KW-0472">Membrane</keyword>
<reference evidence="6 7" key="1">
    <citation type="submission" date="2024-04" db="EMBL/GenBank/DDBJ databases">
        <title>Novel species of the genus Ideonella isolated from streams.</title>
        <authorList>
            <person name="Lu H."/>
        </authorList>
    </citation>
    <scope>NUCLEOTIDE SEQUENCE [LARGE SCALE GENOMIC DNA]</scope>
    <source>
        <strain evidence="6 7">LYT19W</strain>
    </source>
</reference>
<feature type="transmembrane region" description="Helical" evidence="5">
    <location>
        <begin position="263"/>
        <end position="281"/>
    </location>
</feature>
<dbReference type="Gene3D" id="1.50.10.150">
    <property type="entry name" value="Voltage-dependent anion channel"/>
    <property type="match status" value="1"/>
</dbReference>
<feature type="transmembrane region" description="Helical" evidence="5">
    <location>
        <begin position="287"/>
        <end position="310"/>
    </location>
</feature>
<dbReference type="InterPro" id="IPR004695">
    <property type="entry name" value="SLAC1/Mae1/Ssu1/TehA"/>
</dbReference>
<sequence>MAAHPTPLKFLVPGWYAVPMGLCGLALAWHRAAPLMGEMADAVALVAGAVAALVFGLLLVATVLRWQRHPEAWAEDRAHPVRHSFIATLPIAAALLATVGISLFGPHPPLEALWWAGSLGLLLVTRWVLTRWWLGNRVGGLQWLGITPALFIPVVGNVLVPLAGVPLGHPNWSAAQFGVGLLFWPVITVLLMVRIGTQGMLPERLLPTMFILIAPPTVAGLSALQLGAPEVVGWVAWGMAAFSFVWVGALANRIKALAFSMTHWALSFPVAAFAALTLRLATPGSPMAVLGPLLLALSSLIILGLAAGTLRGLREGTLLAPEPVATIVPASTP</sequence>
<evidence type="ECO:0000256" key="2">
    <source>
        <dbReference type="ARBA" id="ARBA00022692"/>
    </source>
</evidence>
<evidence type="ECO:0000256" key="5">
    <source>
        <dbReference type="SAM" id="Phobius"/>
    </source>
</evidence>
<accession>A0ABU9C7Q6</accession>
<dbReference type="PANTHER" id="PTHR37955:SF1">
    <property type="entry name" value="DEP DOMAIN-CONTAINING PROTEIN"/>
    <property type="match status" value="1"/>
</dbReference>
<feature type="transmembrane region" description="Helical" evidence="5">
    <location>
        <begin position="172"/>
        <end position="193"/>
    </location>
</feature>
<feature type="transmembrane region" description="Helical" evidence="5">
    <location>
        <begin position="231"/>
        <end position="251"/>
    </location>
</feature>
<feature type="transmembrane region" description="Helical" evidence="5">
    <location>
        <begin position="12"/>
        <end position="30"/>
    </location>
</feature>
<dbReference type="Pfam" id="PF03595">
    <property type="entry name" value="SLAC1"/>
    <property type="match status" value="1"/>
</dbReference>
<evidence type="ECO:0000313" key="7">
    <source>
        <dbReference type="Proteomes" id="UP001379945"/>
    </source>
</evidence>
<organism evidence="6 7">
    <name type="scientific">Ideonella margarita</name>
    <dbReference type="NCBI Taxonomy" id="2984191"/>
    <lineage>
        <taxon>Bacteria</taxon>
        <taxon>Pseudomonadati</taxon>
        <taxon>Pseudomonadota</taxon>
        <taxon>Betaproteobacteria</taxon>
        <taxon>Burkholderiales</taxon>
        <taxon>Sphaerotilaceae</taxon>
        <taxon>Ideonella</taxon>
    </lineage>
</organism>
<evidence type="ECO:0000256" key="3">
    <source>
        <dbReference type="ARBA" id="ARBA00022989"/>
    </source>
</evidence>
<keyword evidence="2 5" id="KW-0812">Transmembrane</keyword>
<comment type="caution">
    <text evidence="6">The sequence shown here is derived from an EMBL/GenBank/DDBJ whole genome shotgun (WGS) entry which is preliminary data.</text>
</comment>
<keyword evidence="7" id="KW-1185">Reference proteome</keyword>